<dbReference type="EMBL" id="CP042304">
    <property type="protein sequence ID" value="QDZ12590.1"/>
    <property type="molecule type" value="Genomic_DNA"/>
</dbReference>
<dbReference type="Pfam" id="PF01261">
    <property type="entry name" value="AP_endonuc_2"/>
    <property type="match status" value="1"/>
</dbReference>
<dbReference type="InterPro" id="IPR036237">
    <property type="entry name" value="Xyl_isomerase-like_sf"/>
</dbReference>
<evidence type="ECO:0000259" key="1">
    <source>
        <dbReference type="Pfam" id="PF01261"/>
    </source>
</evidence>
<evidence type="ECO:0000313" key="3">
    <source>
        <dbReference type="Proteomes" id="UP000315364"/>
    </source>
</evidence>
<dbReference type="InterPro" id="IPR050312">
    <property type="entry name" value="IolE/XylAMocC-like"/>
</dbReference>
<dbReference type="KEGG" id="dea:FPZ08_18660"/>
<organism evidence="2 3">
    <name type="scientific">Devosia ginsengisoli</name>
    <dbReference type="NCBI Taxonomy" id="400770"/>
    <lineage>
        <taxon>Bacteria</taxon>
        <taxon>Pseudomonadati</taxon>
        <taxon>Pseudomonadota</taxon>
        <taxon>Alphaproteobacteria</taxon>
        <taxon>Hyphomicrobiales</taxon>
        <taxon>Devosiaceae</taxon>
        <taxon>Devosia</taxon>
    </lineage>
</organism>
<name>A0A5B8LYZ5_9HYPH</name>
<sequence>MASKLAILNSMASPDFDHALDLHRQWGLEWLDLKDSIYGHTVETLDEVAARRAKDAIDAAGLKVFCLSTSLMHDDLVKGEEHFRTHHIDRIAGLATTVSILRPKYIRLLAGRLSDRPQTPGAFDTVMRDHPWVIQAYREAIDRAADLGSAVTIENEARDCMLVTADDMVAFFDALDRRQSVGLTWDIQNQWTCGTFPSLADYETLKPLLQYVHAKGGQYEDPVTRALAWKSRLEDASWPVVDIIQRVVDDGVSPVICINPPKGKLKSEYGYGYDYGEVTQLDIAFLRRAVRGIV</sequence>
<protein>
    <submittedName>
        <fullName evidence="2">Sugar phosphate isomerase/epimerase</fullName>
    </submittedName>
</protein>
<dbReference type="Proteomes" id="UP000315364">
    <property type="component" value="Chromosome"/>
</dbReference>
<dbReference type="PANTHER" id="PTHR12110">
    <property type="entry name" value="HYDROXYPYRUVATE ISOMERASE"/>
    <property type="match status" value="1"/>
</dbReference>
<dbReference type="AlphaFoldDB" id="A0A5B8LYZ5"/>
<dbReference type="GO" id="GO:0016853">
    <property type="term" value="F:isomerase activity"/>
    <property type="evidence" value="ECO:0007669"/>
    <property type="project" value="UniProtKB-KW"/>
</dbReference>
<dbReference type="Gene3D" id="3.20.20.150">
    <property type="entry name" value="Divalent-metal-dependent TIM barrel enzymes"/>
    <property type="match status" value="1"/>
</dbReference>
<dbReference type="SUPFAM" id="SSF51658">
    <property type="entry name" value="Xylose isomerase-like"/>
    <property type="match status" value="1"/>
</dbReference>
<dbReference type="RefSeq" id="WP_146291749.1">
    <property type="nucleotide sequence ID" value="NZ_CP042304.1"/>
</dbReference>
<feature type="domain" description="Xylose isomerase-like TIM barrel" evidence="1">
    <location>
        <begin position="41"/>
        <end position="221"/>
    </location>
</feature>
<evidence type="ECO:0000313" key="2">
    <source>
        <dbReference type="EMBL" id="QDZ12590.1"/>
    </source>
</evidence>
<dbReference type="InterPro" id="IPR013022">
    <property type="entry name" value="Xyl_isomerase-like_TIM-brl"/>
</dbReference>
<dbReference type="PANTHER" id="PTHR12110:SF53">
    <property type="entry name" value="BLR5974 PROTEIN"/>
    <property type="match status" value="1"/>
</dbReference>
<keyword evidence="3" id="KW-1185">Reference proteome</keyword>
<gene>
    <name evidence="2" type="ORF">FPZ08_18660</name>
</gene>
<reference evidence="2 3" key="1">
    <citation type="submission" date="2019-07" db="EMBL/GenBank/DDBJ databases">
        <title>Full genome sequence of Devosia sp. Gsoil 520.</title>
        <authorList>
            <person name="Im W.-T."/>
        </authorList>
    </citation>
    <scope>NUCLEOTIDE SEQUENCE [LARGE SCALE GENOMIC DNA]</scope>
    <source>
        <strain evidence="2 3">Gsoil 520</strain>
    </source>
</reference>
<dbReference type="OrthoDB" id="2596839at2"/>
<accession>A0A5B8LYZ5</accession>
<keyword evidence="2" id="KW-0413">Isomerase</keyword>
<proteinExistence type="predicted"/>